<proteinExistence type="predicted"/>
<dbReference type="Proteomes" id="UP000039046">
    <property type="component" value="Unassembled WGS sequence"/>
</dbReference>
<gene>
    <name evidence="1" type="ORF">VHEMI09174</name>
</gene>
<sequence>MAPVRLQTPHLEMVPAELLLPLPPFTPPILDPLHSHEGIVSCPVPGTRCPTCAKEGKEVWVIPGRNCGYCNTPC</sequence>
<dbReference type="EMBL" id="CDHN01000005">
    <property type="protein sequence ID" value="CEJ93596.1"/>
    <property type="molecule type" value="Genomic_DNA"/>
</dbReference>
<evidence type="ECO:0000313" key="2">
    <source>
        <dbReference type="Proteomes" id="UP000039046"/>
    </source>
</evidence>
<protein>
    <submittedName>
        <fullName evidence="1">Uncharacterized protein</fullName>
    </submittedName>
</protein>
<accession>A0A0A1T907</accession>
<keyword evidence="2" id="KW-1185">Reference proteome</keyword>
<name>A0A0A1T907_9HYPO</name>
<evidence type="ECO:0000313" key="1">
    <source>
        <dbReference type="EMBL" id="CEJ93596.1"/>
    </source>
</evidence>
<dbReference type="AlphaFoldDB" id="A0A0A1T907"/>
<dbReference type="OrthoDB" id="4931840at2759"/>
<dbReference type="HOGENOM" id="CLU_2607526_0_0_1"/>
<organism evidence="1 2">
    <name type="scientific">[Torrubiella] hemipterigena</name>
    <dbReference type="NCBI Taxonomy" id="1531966"/>
    <lineage>
        <taxon>Eukaryota</taxon>
        <taxon>Fungi</taxon>
        <taxon>Dikarya</taxon>
        <taxon>Ascomycota</taxon>
        <taxon>Pezizomycotina</taxon>
        <taxon>Sordariomycetes</taxon>
        <taxon>Hypocreomycetidae</taxon>
        <taxon>Hypocreales</taxon>
        <taxon>Clavicipitaceae</taxon>
        <taxon>Clavicipitaceae incertae sedis</taxon>
        <taxon>'Torrubiella' clade</taxon>
    </lineage>
</organism>
<reference evidence="1 2" key="1">
    <citation type="journal article" date="2015" name="Genome Announc.">
        <title>Draft Genome Sequence and Gene Annotation of the Entomopathogenic Fungus Verticillium hemipterigenum.</title>
        <authorList>
            <person name="Horn F."/>
            <person name="Habel A."/>
            <person name="Scharf D.H."/>
            <person name="Dworschak J."/>
            <person name="Brakhage A.A."/>
            <person name="Guthke R."/>
            <person name="Hertweck C."/>
            <person name="Linde J."/>
        </authorList>
    </citation>
    <scope>NUCLEOTIDE SEQUENCE [LARGE SCALE GENOMIC DNA]</scope>
</reference>